<dbReference type="Gene3D" id="3.10.450.50">
    <property type="match status" value="1"/>
</dbReference>
<evidence type="ECO:0000259" key="1">
    <source>
        <dbReference type="Pfam" id="PF14534"/>
    </source>
</evidence>
<dbReference type="InterPro" id="IPR032710">
    <property type="entry name" value="NTF2-like_dom_sf"/>
</dbReference>
<proteinExistence type="predicted"/>
<dbReference type="SUPFAM" id="SSF54427">
    <property type="entry name" value="NTF2-like"/>
    <property type="match status" value="1"/>
</dbReference>
<dbReference type="Pfam" id="PF14534">
    <property type="entry name" value="DUF4440"/>
    <property type="match status" value="1"/>
</dbReference>
<evidence type="ECO:0000313" key="3">
    <source>
        <dbReference type="Proteomes" id="UP000290407"/>
    </source>
</evidence>
<feature type="domain" description="DUF4440" evidence="1">
    <location>
        <begin position="7"/>
        <end position="114"/>
    </location>
</feature>
<accession>A0A4Q2UEC3</accession>
<keyword evidence="3" id="KW-1185">Reference proteome</keyword>
<evidence type="ECO:0000313" key="2">
    <source>
        <dbReference type="EMBL" id="RYC66632.1"/>
    </source>
</evidence>
<dbReference type="RefSeq" id="WP_129606492.1">
    <property type="nucleotide sequence ID" value="NZ_SBLB01000013.1"/>
</dbReference>
<name>A0A4Q2UEC3_9BACT</name>
<reference evidence="2 3" key="1">
    <citation type="submission" date="2019-01" db="EMBL/GenBank/DDBJ databases">
        <title>Spirosoma flava sp. nov., a propanil-degrading bacterium isolated from herbicide-contaminated soil.</title>
        <authorList>
            <person name="Zhang L."/>
            <person name="Jiang J.-D."/>
        </authorList>
    </citation>
    <scope>NUCLEOTIDE SEQUENCE [LARGE SCALE GENOMIC DNA]</scope>
    <source>
        <strain evidence="2 3">TY50</strain>
    </source>
</reference>
<organism evidence="2 3">
    <name type="scientific">Spirosoma sordidisoli</name>
    <dbReference type="NCBI Taxonomy" id="2502893"/>
    <lineage>
        <taxon>Bacteria</taxon>
        <taxon>Pseudomonadati</taxon>
        <taxon>Bacteroidota</taxon>
        <taxon>Cytophagia</taxon>
        <taxon>Cytophagales</taxon>
        <taxon>Cytophagaceae</taxon>
        <taxon>Spirosoma</taxon>
    </lineage>
</organism>
<gene>
    <name evidence="2" type="ORF">EQG79_29000</name>
</gene>
<protein>
    <submittedName>
        <fullName evidence="2">Nuclear transport factor 2 family protein</fullName>
    </submittedName>
</protein>
<dbReference type="Proteomes" id="UP000290407">
    <property type="component" value="Unassembled WGS sequence"/>
</dbReference>
<dbReference type="InterPro" id="IPR027843">
    <property type="entry name" value="DUF4440"/>
</dbReference>
<sequence length="124" mass="14025">MNPSEQIQEMERRLLKAMLANDVSELDSLISDQAVVVEPDGRLSNKIDDVAAHRDGLLRILTMEPQEVTTQLISEGVAVVFALMKMQGTYQDHAFGGRYRYTRVWHNQGRGWQIFAAHISPMPS</sequence>
<dbReference type="EMBL" id="SBLB01000013">
    <property type="protein sequence ID" value="RYC66632.1"/>
    <property type="molecule type" value="Genomic_DNA"/>
</dbReference>
<comment type="caution">
    <text evidence="2">The sequence shown here is derived from an EMBL/GenBank/DDBJ whole genome shotgun (WGS) entry which is preliminary data.</text>
</comment>
<dbReference type="AlphaFoldDB" id="A0A4Q2UEC3"/>